<organism evidence="3 4">
    <name type="scientific">Porphyromonas gingivalis</name>
    <name type="common">Bacteroides gingivalis</name>
    <dbReference type="NCBI Taxonomy" id="837"/>
    <lineage>
        <taxon>Bacteria</taxon>
        <taxon>Pseudomonadati</taxon>
        <taxon>Bacteroidota</taxon>
        <taxon>Bacteroidia</taxon>
        <taxon>Bacteroidales</taxon>
        <taxon>Porphyromonadaceae</taxon>
        <taxon>Porphyromonas</taxon>
    </lineage>
</organism>
<feature type="transmembrane region" description="Helical" evidence="1">
    <location>
        <begin position="146"/>
        <end position="163"/>
    </location>
</feature>
<feature type="transmembrane region" description="Helical" evidence="1">
    <location>
        <begin position="287"/>
        <end position="307"/>
    </location>
</feature>
<evidence type="ECO:0000256" key="2">
    <source>
        <dbReference type="SAM" id="SignalP"/>
    </source>
</evidence>
<keyword evidence="2" id="KW-0732">Signal</keyword>
<sequence length="364" mass="41231">MKSTATNTVLLGGFMASSIVYAATKAAPQSIQGLIMFALMLAFIGWNIFRGVKFSPSDVFVLFGSVFYYSGYLLFTDARLENVALYLSSIIFFVTLKRTGVNGHKITIGLVAFWLLSIVLHPVEFVNSFGANRVDEYFSGFFHNSNTFAAYSTVVLSATFIFIDNRRLRSFIAVVFLVMLFAHHSRNTLLFVLLTFVFYFFLTKRKGELVPWLFFIIIAGALLFLIVIEPYLVTLDLALFGKKADTAGRSAQVLSVINHFDIRWFGNGLDTISEYTHNVNSYALHNAWVNTLYSMGVIYCVLYVLFVRGVYRNIPIIAKSFLLSSHIYFFFEPGLFFSMLMVSSFPIIVTVISQNKYENSTLYL</sequence>
<keyword evidence="1" id="KW-1133">Transmembrane helix</keyword>
<protein>
    <recommendedName>
        <fullName evidence="5">O-antigen ligase domain-containing protein</fullName>
    </recommendedName>
</protein>
<evidence type="ECO:0000256" key="1">
    <source>
        <dbReference type="SAM" id="Phobius"/>
    </source>
</evidence>
<feature type="chain" id="PRO_5041950171" description="O-antigen ligase domain-containing protein" evidence="2">
    <location>
        <begin position="23"/>
        <end position="364"/>
    </location>
</feature>
<accession>A0AAE9XA12</accession>
<feature type="signal peptide" evidence="2">
    <location>
        <begin position="1"/>
        <end position="22"/>
    </location>
</feature>
<keyword evidence="1" id="KW-0812">Transmembrane</keyword>
<keyword evidence="1" id="KW-0472">Membrane</keyword>
<proteinExistence type="predicted"/>
<gene>
    <name evidence="3" type="ORF">NY151_10140</name>
</gene>
<dbReference type="Proteomes" id="UP001179501">
    <property type="component" value="Chromosome"/>
</dbReference>
<evidence type="ECO:0008006" key="5">
    <source>
        <dbReference type="Google" id="ProtNLM"/>
    </source>
</evidence>
<feature type="transmembrane region" description="Helical" evidence="1">
    <location>
        <begin position="170"/>
        <end position="200"/>
    </location>
</feature>
<feature type="transmembrane region" description="Helical" evidence="1">
    <location>
        <begin position="56"/>
        <end position="74"/>
    </location>
</feature>
<dbReference type="EMBL" id="CP116614">
    <property type="protein sequence ID" value="WCG02995.1"/>
    <property type="molecule type" value="Genomic_DNA"/>
</dbReference>
<reference evidence="3" key="1">
    <citation type="submission" date="2023-01" db="EMBL/GenBank/DDBJ databases">
        <title>Phages are important unrecognized players in the ecology of the oral pathogen Porphyromonas gingivalis.</title>
        <authorList>
            <person name="Matrishin C.B."/>
            <person name="Kauffman K.M."/>
        </authorList>
    </citation>
    <scope>NUCLEOTIDE SEQUENCE</scope>
    <source>
        <strain evidence="3">ATCC 49417</strain>
    </source>
</reference>
<feature type="transmembrane region" description="Helical" evidence="1">
    <location>
        <begin position="80"/>
        <end position="96"/>
    </location>
</feature>
<evidence type="ECO:0000313" key="3">
    <source>
        <dbReference type="EMBL" id="WCG02995.1"/>
    </source>
</evidence>
<dbReference type="RefSeq" id="WP_077083669.1">
    <property type="nucleotide sequence ID" value="NZ_CP116614.1"/>
</dbReference>
<feature type="transmembrane region" description="Helical" evidence="1">
    <location>
        <begin position="212"/>
        <end position="233"/>
    </location>
</feature>
<name>A0AAE9XA12_PORGN</name>
<feature type="transmembrane region" description="Helical" evidence="1">
    <location>
        <begin position="108"/>
        <end position="126"/>
    </location>
</feature>
<evidence type="ECO:0000313" key="4">
    <source>
        <dbReference type="Proteomes" id="UP001179501"/>
    </source>
</evidence>
<dbReference type="AlphaFoldDB" id="A0AAE9XA12"/>
<feature type="transmembrane region" description="Helical" evidence="1">
    <location>
        <begin position="327"/>
        <end position="352"/>
    </location>
</feature>
<feature type="transmembrane region" description="Helical" evidence="1">
    <location>
        <begin position="32"/>
        <end position="49"/>
    </location>
</feature>